<feature type="region of interest" description="Disordered" evidence="1">
    <location>
        <begin position="170"/>
        <end position="208"/>
    </location>
</feature>
<feature type="compositionally biased region" description="Basic residues" evidence="1">
    <location>
        <begin position="170"/>
        <end position="184"/>
    </location>
</feature>
<gene>
    <name evidence="2" type="ORF">Tci_053034</name>
</gene>
<evidence type="ECO:0000256" key="1">
    <source>
        <dbReference type="SAM" id="MobiDB-lite"/>
    </source>
</evidence>
<organism evidence="2">
    <name type="scientific">Tanacetum cinerariifolium</name>
    <name type="common">Dalmatian daisy</name>
    <name type="synonym">Chrysanthemum cinerariifolium</name>
    <dbReference type="NCBI Taxonomy" id="118510"/>
    <lineage>
        <taxon>Eukaryota</taxon>
        <taxon>Viridiplantae</taxon>
        <taxon>Streptophyta</taxon>
        <taxon>Embryophyta</taxon>
        <taxon>Tracheophyta</taxon>
        <taxon>Spermatophyta</taxon>
        <taxon>Magnoliopsida</taxon>
        <taxon>eudicotyledons</taxon>
        <taxon>Gunneridae</taxon>
        <taxon>Pentapetalae</taxon>
        <taxon>asterids</taxon>
        <taxon>campanulids</taxon>
        <taxon>Asterales</taxon>
        <taxon>Asteraceae</taxon>
        <taxon>Asteroideae</taxon>
        <taxon>Anthemideae</taxon>
        <taxon>Anthemidinae</taxon>
        <taxon>Tanacetum</taxon>
    </lineage>
</organism>
<comment type="caution">
    <text evidence="2">The sequence shown here is derived from an EMBL/GenBank/DDBJ whole genome shotgun (WGS) entry which is preliminary data.</text>
</comment>
<protein>
    <submittedName>
        <fullName evidence="2">Uncharacterized protein</fullName>
    </submittedName>
</protein>
<dbReference type="AlphaFoldDB" id="A0A6L2N4D2"/>
<accession>A0A6L2N4D2</accession>
<name>A0A6L2N4D2_TANCI</name>
<reference evidence="2" key="1">
    <citation type="journal article" date="2019" name="Sci. Rep.">
        <title>Draft genome of Tanacetum cinerariifolium, the natural source of mosquito coil.</title>
        <authorList>
            <person name="Yamashiro T."/>
            <person name="Shiraishi A."/>
            <person name="Satake H."/>
            <person name="Nakayama K."/>
        </authorList>
    </citation>
    <scope>NUCLEOTIDE SEQUENCE</scope>
</reference>
<dbReference type="EMBL" id="BKCJ010008199">
    <property type="protein sequence ID" value="GEU81056.1"/>
    <property type="molecule type" value="Genomic_DNA"/>
</dbReference>
<evidence type="ECO:0000313" key="2">
    <source>
        <dbReference type="EMBL" id="GEU81056.1"/>
    </source>
</evidence>
<sequence length="277" mass="31617">MLKNFDREDLESLWNIVRERFAKTEPKNYSDDFLLNTLKIMFEKPNVEANVWKDQKGKYSLAKVKRWKLFESCGVHCLTLSSTQIFLLVERMYALTHFTLEQMINDARLEVEDESEMSLELLRLVRRQLNEGFNKLIKDLFELGSTVEYGDESSSPLCLTTTPCSLATSKKVRPAGKQRAKKKQKSVETTNAGGSTGGSTGGSQSESVSSLVSQDYRRKCDAIEEAYKAKKEKELGMLQCRELEFLMIDHLSLPPAKRAIIEMKQAEIMRKYSNTAS</sequence>
<proteinExistence type="predicted"/>